<dbReference type="EMBL" id="JAPDRK010000001">
    <property type="protein sequence ID" value="KAJ9616647.1"/>
    <property type="molecule type" value="Genomic_DNA"/>
</dbReference>
<evidence type="ECO:0000256" key="1">
    <source>
        <dbReference type="SAM" id="MobiDB-lite"/>
    </source>
</evidence>
<feature type="compositionally biased region" description="Polar residues" evidence="1">
    <location>
        <begin position="547"/>
        <end position="592"/>
    </location>
</feature>
<reference evidence="3" key="1">
    <citation type="submission" date="2022-10" db="EMBL/GenBank/DDBJ databases">
        <title>Culturing micro-colonial fungi from biological soil crusts in the Mojave desert and describing Neophaeococcomyces mojavensis, and introducing the new genera and species Taxawa tesnikishii.</title>
        <authorList>
            <person name="Kurbessoian T."/>
            <person name="Stajich J.E."/>
        </authorList>
    </citation>
    <scope>NUCLEOTIDE SEQUENCE</scope>
    <source>
        <strain evidence="3">TK_41</strain>
    </source>
</reference>
<keyword evidence="4" id="KW-1185">Reference proteome</keyword>
<feature type="domain" description="Protein kinase" evidence="2">
    <location>
        <begin position="32"/>
        <end position="325"/>
    </location>
</feature>
<dbReference type="GO" id="GO:0005524">
    <property type="term" value="F:ATP binding"/>
    <property type="evidence" value="ECO:0007669"/>
    <property type="project" value="InterPro"/>
</dbReference>
<evidence type="ECO:0000313" key="3">
    <source>
        <dbReference type="EMBL" id="KAJ9616647.1"/>
    </source>
</evidence>
<dbReference type="InterPro" id="IPR000719">
    <property type="entry name" value="Prot_kinase_dom"/>
</dbReference>
<accession>A0AA39CQ95</accession>
<protein>
    <recommendedName>
        <fullName evidence="2">Protein kinase domain-containing protein</fullName>
    </recommendedName>
</protein>
<dbReference type="Proteomes" id="UP001172673">
    <property type="component" value="Unassembled WGS sequence"/>
</dbReference>
<evidence type="ECO:0000259" key="2">
    <source>
        <dbReference type="PROSITE" id="PS50011"/>
    </source>
</evidence>
<dbReference type="Gene3D" id="1.10.510.10">
    <property type="entry name" value="Transferase(Phosphotransferase) domain 1"/>
    <property type="match status" value="1"/>
</dbReference>
<name>A0AA39CQ95_9EURO</name>
<feature type="compositionally biased region" description="Low complexity" evidence="1">
    <location>
        <begin position="600"/>
        <end position="612"/>
    </location>
</feature>
<evidence type="ECO:0000313" key="4">
    <source>
        <dbReference type="Proteomes" id="UP001172673"/>
    </source>
</evidence>
<dbReference type="InterPro" id="IPR011009">
    <property type="entry name" value="Kinase-like_dom_sf"/>
</dbReference>
<dbReference type="AlphaFoldDB" id="A0AA39CQ95"/>
<organism evidence="3 4">
    <name type="scientific">Cladophialophora chaetospira</name>
    <dbReference type="NCBI Taxonomy" id="386627"/>
    <lineage>
        <taxon>Eukaryota</taxon>
        <taxon>Fungi</taxon>
        <taxon>Dikarya</taxon>
        <taxon>Ascomycota</taxon>
        <taxon>Pezizomycotina</taxon>
        <taxon>Eurotiomycetes</taxon>
        <taxon>Chaetothyriomycetidae</taxon>
        <taxon>Chaetothyriales</taxon>
        <taxon>Herpotrichiellaceae</taxon>
        <taxon>Cladophialophora</taxon>
    </lineage>
</organism>
<proteinExistence type="predicted"/>
<gene>
    <name evidence="3" type="ORF">H2200_000366</name>
</gene>
<feature type="compositionally biased region" description="Pro residues" evidence="1">
    <location>
        <begin position="613"/>
        <end position="626"/>
    </location>
</feature>
<comment type="caution">
    <text evidence="3">The sequence shown here is derived from an EMBL/GenBank/DDBJ whole genome shotgun (WGS) entry which is preliminary data.</text>
</comment>
<sequence>MSGPGVNHQSESTPQRGYEEKYAIFIPESTGFLHCRYLSLGSEGSAHIVRSIVDNHDYVRKKMKPTYGTARHKNDGIRNPEVALYRPHPNIPRLLGSGNYAVLPENHPRYGEFQTSFMIFSLSDGGTLLRLFHILERERILAPEALVLQILDHLMGAIIFLHNGTPGYCGITHRDVHEDNVFLHFPTEESKLPEIMLGDLGAARAISENVWEPSVQAGARRLKHWTTFEQEIEVYNAKRAAGIATNEQDPVELRQQARDIYWDLQSVRDFIIRAFEGKHQPANRPRVGTPVHPETHQVITQFLQAIAAEDYNAAVAVYPAIHNLAERSRTNPRQHLLPNFQWTRQDRYRDDLPPGQPSMQTYPWPRYNTHLDNEPEALAILQQPFGRGWRYTGTKPQIQLFNSRLDLLRSTPEVPGPWRIARICAKTLKIKAVEYFTYNFRVPTVEDLWSDGQAPNPHNFDFEEHRDMQRYFVKYGSDNIGMETVLKQMEWLERSQGLAPDHYNLLQLDPKWCGENGGLSKQVRLALVAGSVAAEARTAASPVPSRTDATTPIGSPTHSTGNAPTEPTNATPIGSPAYSTGNTPSDPTKTTPPGSPAHSTGNPPLEPTNTTPPGSPAPSTGVPPAPTTATALAGNSAPPVRQPPRRRRQRREYGRPNVETRAMAAAKKRNTRSVTRAGIQKAKKRC</sequence>
<dbReference type="SMART" id="SM00220">
    <property type="entry name" value="S_TKc"/>
    <property type="match status" value="1"/>
</dbReference>
<feature type="region of interest" description="Disordered" evidence="1">
    <location>
        <begin position="536"/>
        <end position="686"/>
    </location>
</feature>
<dbReference type="GO" id="GO:0004672">
    <property type="term" value="F:protein kinase activity"/>
    <property type="evidence" value="ECO:0007669"/>
    <property type="project" value="InterPro"/>
</dbReference>
<dbReference type="SUPFAM" id="SSF56112">
    <property type="entry name" value="Protein kinase-like (PK-like)"/>
    <property type="match status" value="1"/>
</dbReference>
<dbReference type="PROSITE" id="PS50011">
    <property type="entry name" value="PROTEIN_KINASE_DOM"/>
    <property type="match status" value="1"/>
</dbReference>